<protein>
    <submittedName>
        <fullName evidence="2">Uncharacterized protein</fullName>
    </submittedName>
</protein>
<evidence type="ECO:0000256" key="1">
    <source>
        <dbReference type="SAM" id="MobiDB-lite"/>
    </source>
</evidence>
<accession>A0A0F9BHM3</accession>
<evidence type="ECO:0000313" key="2">
    <source>
        <dbReference type="EMBL" id="KKK83906.1"/>
    </source>
</evidence>
<feature type="region of interest" description="Disordered" evidence="1">
    <location>
        <begin position="54"/>
        <end position="87"/>
    </location>
</feature>
<dbReference type="AlphaFoldDB" id="A0A0F9BHM3"/>
<name>A0A0F9BHM3_9ZZZZ</name>
<proteinExistence type="predicted"/>
<gene>
    <name evidence="2" type="ORF">LCGC14_2788680</name>
</gene>
<reference evidence="2" key="1">
    <citation type="journal article" date="2015" name="Nature">
        <title>Complex archaea that bridge the gap between prokaryotes and eukaryotes.</title>
        <authorList>
            <person name="Spang A."/>
            <person name="Saw J.H."/>
            <person name="Jorgensen S.L."/>
            <person name="Zaremba-Niedzwiedzka K."/>
            <person name="Martijn J."/>
            <person name="Lind A.E."/>
            <person name="van Eijk R."/>
            <person name="Schleper C."/>
            <person name="Guy L."/>
            <person name="Ettema T.J."/>
        </authorList>
    </citation>
    <scope>NUCLEOTIDE SEQUENCE</scope>
</reference>
<organism evidence="2">
    <name type="scientific">marine sediment metagenome</name>
    <dbReference type="NCBI Taxonomy" id="412755"/>
    <lineage>
        <taxon>unclassified sequences</taxon>
        <taxon>metagenomes</taxon>
        <taxon>ecological metagenomes</taxon>
    </lineage>
</organism>
<dbReference type="EMBL" id="LAZR01052014">
    <property type="protein sequence ID" value="KKK83906.1"/>
    <property type="molecule type" value="Genomic_DNA"/>
</dbReference>
<sequence>MRKFVASVGPDNVENWFTLRKADALSYPGYLKYKKDRISPFYKVVQEYLNKLPKEDHPSFPQAEPNINLGGKDSQARDASLSVKGNE</sequence>
<comment type="caution">
    <text evidence="2">The sequence shown here is derived from an EMBL/GenBank/DDBJ whole genome shotgun (WGS) entry which is preliminary data.</text>
</comment>